<reference evidence="1" key="1">
    <citation type="submission" date="2023-07" db="EMBL/GenBank/DDBJ databases">
        <title>Chromosome-level genome assembly of Artemia franciscana.</title>
        <authorList>
            <person name="Jo E."/>
        </authorList>
    </citation>
    <scope>NUCLEOTIDE SEQUENCE</scope>
    <source>
        <tissue evidence="1">Whole body</tissue>
    </source>
</reference>
<dbReference type="AlphaFoldDB" id="A0AA88LE29"/>
<accession>A0AA88LE29</accession>
<organism evidence="1 2">
    <name type="scientific">Artemia franciscana</name>
    <name type="common">Brine shrimp</name>
    <name type="synonym">Artemia sanfranciscana</name>
    <dbReference type="NCBI Taxonomy" id="6661"/>
    <lineage>
        <taxon>Eukaryota</taxon>
        <taxon>Metazoa</taxon>
        <taxon>Ecdysozoa</taxon>
        <taxon>Arthropoda</taxon>
        <taxon>Crustacea</taxon>
        <taxon>Branchiopoda</taxon>
        <taxon>Anostraca</taxon>
        <taxon>Artemiidae</taxon>
        <taxon>Artemia</taxon>
    </lineage>
</organism>
<comment type="caution">
    <text evidence="1">The sequence shown here is derived from an EMBL/GenBank/DDBJ whole genome shotgun (WGS) entry which is preliminary data.</text>
</comment>
<evidence type="ECO:0000313" key="2">
    <source>
        <dbReference type="Proteomes" id="UP001187531"/>
    </source>
</evidence>
<sequence length="68" mass="7856">MNGSFRRRGSTEELYSAIYRSVSNGITYSHDGINVDFDDDQFFDASEELVMENDDEIKYDSFQLISTN</sequence>
<name>A0AA88LE29_ARTSF</name>
<gene>
    <name evidence="1" type="ORF">QYM36_008544</name>
</gene>
<protein>
    <submittedName>
        <fullName evidence="1">Uncharacterized protein</fullName>
    </submittedName>
</protein>
<evidence type="ECO:0000313" key="1">
    <source>
        <dbReference type="EMBL" id="KAK2728098.1"/>
    </source>
</evidence>
<keyword evidence="2" id="KW-1185">Reference proteome</keyword>
<dbReference type="Proteomes" id="UP001187531">
    <property type="component" value="Unassembled WGS sequence"/>
</dbReference>
<proteinExistence type="predicted"/>
<dbReference type="EMBL" id="JAVRJZ010000001">
    <property type="protein sequence ID" value="KAK2728098.1"/>
    <property type="molecule type" value="Genomic_DNA"/>
</dbReference>